<sequence length="682" mass="71869">MRLVVSLLVCSLLLAGTSAAVPTEVEARRRRLKQKAEQDKIAGDPRGAIRQSRIIESQRIDEIEGVTVRADYDRNRRLVDVKAGNFYPEDVQAKRTLKVNKDDLQFWERLLQVDANPGTSLSVATAPPSPAPVASPIPPSVPAPIPAPTGPNAPPIGGLPLPTSEVVTPTAAPVMPPTVAPTLAPTPAPVPSNPNAPPIAGIPVNTAAPAGVTSPTSAGAIAPTAAPVSAPAGALELPTAAPTVAAAPVASPTAVTTPSATPTSVAPVATPTSVAPVATPTSVAPVATPTASPVAVAPAPAAPASRVEQVVLSVALSNGAEFVNPESYQSKALAWLEGSNTDGLSDQRIIQRYSLGCIFFATNGVRTQFTDQAFGENVILNWQNVSGWATNTNECEWKGIGCDSTNSVNLLDLFSNRLTGEFPPELTLLSRSLVVFDVGLNFFFAEGNNFNTVLGSLSLLTDLRFDRTNMINNEGIPTEIGLLKNLEIFNCASTLYRGALNAAAFQPDQTRWTYMEIESNAFNSSLPSSIGNLPALEQLFARDSFIEGTIDTLVNMRNALVIWVDQNPGLGGTIPIQFGSFSNLRSLSLTECAFTGTLPPQLGNLGNDFSQFFIYRNQMTGGVPDSWANLGGLEFLELWENDFTVQIPAGVCALTFSSLERLIADCSICPTTPCCDSCVEDV</sequence>
<dbReference type="PaxDb" id="2850-Phatr45679"/>
<dbReference type="GeneID" id="7200426"/>
<evidence type="ECO:0008006" key="5">
    <source>
        <dbReference type="Google" id="ProtNLM"/>
    </source>
</evidence>
<dbReference type="PANTHER" id="PTHR48057">
    <property type="entry name" value="LEUCINE-RICH REPEAT SERINE/THREONINE-PROTEIN KINASE 1"/>
    <property type="match status" value="1"/>
</dbReference>
<dbReference type="EMBL" id="CM000610">
    <property type="protein sequence ID" value="EEC48729.1"/>
    <property type="molecule type" value="Genomic_DNA"/>
</dbReference>
<accession>B7FYI1</accession>
<dbReference type="SUPFAM" id="SSF52058">
    <property type="entry name" value="L domain-like"/>
    <property type="match status" value="1"/>
</dbReference>
<protein>
    <recommendedName>
        <fullName evidence="5">Leucine-rich repeat-containing N-terminal plant-type domain-containing protein</fullName>
    </recommendedName>
</protein>
<evidence type="ECO:0000256" key="1">
    <source>
        <dbReference type="SAM" id="MobiDB-lite"/>
    </source>
</evidence>
<gene>
    <name evidence="3" type="ORF">PHATRDRAFT_45679</name>
</gene>
<feature type="signal peptide" evidence="2">
    <location>
        <begin position="1"/>
        <end position="19"/>
    </location>
</feature>
<feature type="chain" id="PRO_5002855502" description="Leucine-rich repeat-containing N-terminal plant-type domain-containing protein" evidence="2">
    <location>
        <begin position="20"/>
        <end position="682"/>
    </location>
</feature>
<evidence type="ECO:0000313" key="3">
    <source>
        <dbReference type="EMBL" id="EEC48729.1"/>
    </source>
</evidence>
<name>B7FYI1_PHATC</name>
<dbReference type="Gene3D" id="3.80.10.10">
    <property type="entry name" value="Ribonuclease Inhibitor"/>
    <property type="match status" value="1"/>
</dbReference>
<dbReference type="OrthoDB" id="48557at2759"/>
<dbReference type="InterPro" id="IPR032675">
    <property type="entry name" value="LRR_dom_sf"/>
</dbReference>
<dbReference type="InParanoid" id="B7FYI1"/>
<organism evidence="3 4">
    <name type="scientific">Phaeodactylum tricornutum (strain CCAP 1055/1)</name>
    <dbReference type="NCBI Taxonomy" id="556484"/>
    <lineage>
        <taxon>Eukaryota</taxon>
        <taxon>Sar</taxon>
        <taxon>Stramenopiles</taxon>
        <taxon>Ochrophyta</taxon>
        <taxon>Bacillariophyta</taxon>
        <taxon>Bacillariophyceae</taxon>
        <taxon>Bacillariophycidae</taxon>
        <taxon>Naviculales</taxon>
        <taxon>Phaeodactylaceae</taxon>
        <taxon>Phaeodactylum</taxon>
    </lineage>
</organism>
<reference evidence="4" key="2">
    <citation type="submission" date="2008-08" db="EMBL/GenBank/DDBJ databases">
        <authorList>
            <consortium name="Diatom Consortium"/>
            <person name="Grigoriev I."/>
            <person name="Grimwood J."/>
            <person name="Kuo A."/>
            <person name="Otillar R.P."/>
            <person name="Salamov A."/>
            <person name="Detter J.C."/>
            <person name="Lindquist E."/>
            <person name="Shapiro H."/>
            <person name="Lucas S."/>
            <person name="Glavina del Rio T."/>
            <person name="Pitluck S."/>
            <person name="Rokhsar D."/>
            <person name="Bowler C."/>
        </authorList>
    </citation>
    <scope>GENOME REANNOTATION</scope>
    <source>
        <strain evidence="4">CCAP 1055/1</strain>
    </source>
</reference>
<reference evidence="3 4" key="1">
    <citation type="journal article" date="2008" name="Nature">
        <title>The Phaeodactylum genome reveals the evolutionary history of diatom genomes.</title>
        <authorList>
            <person name="Bowler C."/>
            <person name="Allen A.E."/>
            <person name="Badger J.H."/>
            <person name="Grimwood J."/>
            <person name="Jabbari K."/>
            <person name="Kuo A."/>
            <person name="Maheswari U."/>
            <person name="Martens C."/>
            <person name="Maumus F."/>
            <person name="Otillar R.P."/>
            <person name="Rayko E."/>
            <person name="Salamov A."/>
            <person name="Vandepoele K."/>
            <person name="Beszteri B."/>
            <person name="Gruber A."/>
            <person name="Heijde M."/>
            <person name="Katinka M."/>
            <person name="Mock T."/>
            <person name="Valentin K."/>
            <person name="Verret F."/>
            <person name="Berges J.A."/>
            <person name="Brownlee C."/>
            <person name="Cadoret J.P."/>
            <person name="Chiovitti A."/>
            <person name="Choi C.J."/>
            <person name="Coesel S."/>
            <person name="De Martino A."/>
            <person name="Detter J.C."/>
            <person name="Durkin C."/>
            <person name="Falciatore A."/>
            <person name="Fournet J."/>
            <person name="Haruta M."/>
            <person name="Huysman M.J."/>
            <person name="Jenkins B.D."/>
            <person name="Jiroutova K."/>
            <person name="Jorgensen R.E."/>
            <person name="Joubert Y."/>
            <person name="Kaplan A."/>
            <person name="Kroger N."/>
            <person name="Kroth P.G."/>
            <person name="La Roche J."/>
            <person name="Lindquist E."/>
            <person name="Lommer M."/>
            <person name="Martin-Jezequel V."/>
            <person name="Lopez P.J."/>
            <person name="Lucas S."/>
            <person name="Mangogna M."/>
            <person name="McGinnis K."/>
            <person name="Medlin L.K."/>
            <person name="Montsant A."/>
            <person name="Oudot-Le Secq M.P."/>
            <person name="Napoli C."/>
            <person name="Obornik M."/>
            <person name="Parker M.S."/>
            <person name="Petit J.L."/>
            <person name="Porcel B.M."/>
            <person name="Poulsen N."/>
            <person name="Robison M."/>
            <person name="Rychlewski L."/>
            <person name="Rynearson T.A."/>
            <person name="Schmutz J."/>
            <person name="Shapiro H."/>
            <person name="Siaut M."/>
            <person name="Stanley M."/>
            <person name="Sussman M.R."/>
            <person name="Taylor A.R."/>
            <person name="Vardi A."/>
            <person name="von Dassow P."/>
            <person name="Vyverman W."/>
            <person name="Willis A."/>
            <person name="Wyrwicz L.S."/>
            <person name="Rokhsar D.S."/>
            <person name="Weissenbach J."/>
            <person name="Armbrust E.V."/>
            <person name="Green B.R."/>
            <person name="Van de Peer Y."/>
            <person name="Grigoriev I.V."/>
        </authorList>
    </citation>
    <scope>NUCLEOTIDE SEQUENCE [LARGE SCALE GENOMIC DNA]</scope>
    <source>
        <strain evidence="3 4">CCAP 1055/1</strain>
    </source>
</reference>
<dbReference type="InterPro" id="IPR001611">
    <property type="entry name" value="Leu-rich_rpt"/>
</dbReference>
<keyword evidence="4" id="KW-1185">Reference proteome</keyword>
<dbReference type="RefSeq" id="XP_002179743.1">
    <property type="nucleotide sequence ID" value="XM_002179707.1"/>
</dbReference>
<dbReference type="Pfam" id="PF00560">
    <property type="entry name" value="LRR_1"/>
    <property type="match status" value="1"/>
</dbReference>
<proteinExistence type="predicted"/>
<dbReference type="AlphaFoldDB" id="B7FYI1"/>
<keyword evidence="2" id="KW-0732">Signal</keyword>
<evidence type="ECO:0000313" key="4">
    <source>
        <dbReference type="Proteomes" id="UP000000759"/>
    </source>
</evidence>
<dbReference type="Proteomes" id="UP000000759">
    <property type="component" value="Chromosome 7"/>
</dbReference>
<dbReference type="KEGG" id="pti:PHATRDRAFT_45679"/>
<dbReference type="InterPro" id="IPR052595">
    <property type="entry name" value="LRRC69/RLP"/>
</dbReference>
<dbReference type="HOGENOM" id="CLU_387645_0_0_1"/>
<evidence type="ECO:0000256" key="2">
    <source>
        <dbReference type="SAM" id="SignalP"/>
    </source>
</evidence>
<feature type="compositionally biased region" description="Pro residues" evidence="1">
    <location>
        <begin position="127"/>
        <end position="154"/>
    </location>
</feature>
<feature type="region of interest" description="Disordered" evidence="1">
    <location>
        <begin position="121"/>
        <end position="159"/>
    </location>
</feature>